<keyword evidence="2" id="KW-1133">Transmembrane helix</keyword>
<accession>A0ABN1ZYI1</accession>
<evidence type="ECO:0000256" key="2">
    <source>
        <dbReference type="SAM" id="Phobius"/>
    </source>
</evidence>
<feature type="region of interest" description="Disordered" evidence="1">
    <location>
        <begin position="1"/>
        <end position="28"/>
    </location>
</feature>
<organism evidence="3 4">
    <name type="scientific">Dactylosporangium maewongense</name>
    <dbReference type="NCBI Taxonomy" id="634393"/>
    <lineage>
        <taxon>Bacteria</taxon>
        <taxon>Bacillati</taxon>
        <taxon>Actinomycetota</taxon>
        <taxon>Actinomycetes</taxon>
        <taxon>Micromonosporales</taxon>
        <taxon>Micromonosporaceae</taxon>
        <taxon>Dactylosporangium</taxon>
    </lineage>
</organism>
<evidence type="ECO:0000313" key="3">
    <source>
        <dbReference type="EMBL" id="GAA1506685.1"/>
    </source>
</evidence>
<dbReference type="Proteomes" id="UP001501470">
    <property type="component" value="Unassembled WGS sequence"/>
</dbReference>
<protein>
    <submittedName>
        <fullName evidence="3">Uncharacterized protein</fullName>
    </submittedName>
</protein>
<keyword evidence="2" id="KW-0812">Transmembrane</keyword>
<evidence type="ECO:0000256" key="1">
    <source>
        <dbReference type="SAM" id="MobiDB-lite"/>
    </source>
</evidence>
<proteinExistence type="predicted"/>
<feature type="region of interest" description="Disordered" evidence="1">
    <location>
        <begin position="72"/>
        <end position="94"/>
    </location>
</feature>
<dbReference type="EMBL" id="BAAAQD010000003">
    <property type="protein sequence ID" value="GAA1506685.1"/>
    <property type="molecule type" value="Genomic_DNA"/>
</dbReference>
<keyword evidence="4" id="KW-1185">Reference proteome</keyword>
<gene>
    <name evidence="3" type="ORF">GCM10009827_020630</name>
</gene>
<feature type="transmembrane region" description="Helical" evidence="2">
    <location>
        <begin position="46"/>
        <end position="66"/>
    </location>
</feature>
<sequence>MTVHEHEHEQDGAALLRPLAGGRPMGPSTVDVARAMADGDRHHRRVRIAGAGATAVIVAVAGWAAVTDGGADKPAVTGASPNQEPGRSTGPKGCEVQKLAEGKAVVSGSDPTGRYIVGRTYESGHPSTVVWEDRQLRKVPMPGDDPTLYDATSKGVLVGTSFTTADTTTAWVYKDGKFSKLAGTDAQAFAINERGVIVGSVQGRAAMWASPDAQPTMLATPAKGMTGKATGIDEDGTVVGALVGGEAKADLGYVWSPAGTVQQLPQPQVNGKPATTYSAKAIRDGWVVGWAGHDDPARGGGRFIGAPRWNLRTGQFDMADGLMWVVNAQGRIAGEQTIVAPDGTTQKLPLPAGYDEKTAMLTVEALSDDGTVVAGYLSSRGSTMNAEPVAVTWSCTS</sequence>
<reference evidence="3 4" key="1">
    <citation type="journal article" date="2019" name="Int. J. Syst. Evol. Microbiol.">
        <title>The Global Catalogue of Microorganisms (GCM) 10K type strain sequencing project: providing services to taxonomists for standard genome sequencing and annotation.</title>
        <authorList>
            <consortium name="The Broad Institute Genomics Platform"/>
            <consortium name="The Broad Institute Genome Sequencing Center for Infectious Disease"/>
            <person name="Wu L."/>
            <person name="Ma J."/>
        </authorList>
    </citation>
    <scope>NUCLEOTIDE SEQUENCE [LARGE SCALE GENOMIC DNA]</scope>
    <source>
        <strain evidence="3 4">JCM 15933</strain>
    </source>
</reference>
<comment type="caution">
    <text evidence="3">The sequence shown here is derived from an EMBL/GenBank/DDBJ whole genome shotgun (WGS) entry which is preliminary data.</text>
</comment>
<feature type="compositionally biased region" description="Basic and acidic residues" evidence="1">
    <location>
        <begin position="1"/>
        <end position="11"/>
    </location>
</feature>
<evidence type="ECO:0000313" key="4">
    <source>
        <dbReference type="Proteomes" id="UP001501470"/>
    </source>
</evidence>
<name>A0ABN1ZYI1_9ACTN</name>
<keyword evidence="2" id="KW-0472">Membrane</keyword>
<dbReference type="RefSeq" id="WP_344501573.1">
    <property type="nucleotide sequence ID" value="NZ_BAAAQD010000003.1"/>
</dbReference>